<dbReference type="EMBL" id="MU069473">
    <property type="protein sequence ID" value="KAF5841917.1"/>
    <property type="molecule type" value="Genomic_DNA"/>
</dbReference>
<keyword evidence="2" id="KW-1185">Reference proteome</keyword>
<sequence>MRPWSEMEGLLLKIRDDKVPVLDMRDREGFYKGPRLRGSVHMDEDTVMSGKSCWLLPDKHEPLAVIPSSASSVIAVSNFLAARNWTNITCLENSQELWSLVTALGMHDDENTPATKLRRRLLFKPCALLHEEIGRIEASLLAGARLKSQGSENHCSFLVYEPGCGRARNLAWLALKEHDNVTWRCLGVDLWYSALQDVQDLFQHSGVPPEQACLRFNNICPHTGALQPMSMREAQRGQLKSHTHIAFESTPIPTATCHLILCVRFLERAFLPTIPQLLAPGGFILFCTFVDAEGTQRFGRPRGENHLLQPSELARVLGPHQGLEILRDDTAVINDGRELSMFVARKRFDA</sequence>
<dbReference type="Gene3D" id="3.40.50.150">
    <property type="entry name" value="Vaccinia Virus protein VP39"/>
    <property type="match status" value="1"/>
</dbReference>
<dbReference type="SUPFAM" id="SSF53335">
    <property type="entry name" value="S-adenosyl-L-methionine-dependent methyltransferases"/>
    <property type="match status" value="1"/>
</dbReference>
<protein>
    <submittedName>
        <fullName evidence="1">Uncharacterized protein</fullName>
    </submittedName>
</protein>
<name>A0ABQ7H4Y3_DUNSA</name>
<reference evidence="1" key="1">
    <citation type="submission" date="2017-08" db="EMBL/GenBank/DDBJ databases">
        <authorList>
            <person name="Polle J.E."/>
            <person name="Barry K."/>
            <person name="Cushman J."/>
            <person name="Schmutz J."/>
            <person name="Tran D."/>
            <person name="Hathwaick L.T."/>
            <person name="Yim W.C."/>
            <person name="Jenkins J."/>
            <person name="Mckie-Krisberg Z.M."/>
            <person name="Prochnik S."/>
            <person name="Lindquist E."/>
            <person name="Dockter R.B."/>
            <person name="Adam C."/>
            <person name="Molina H."/>
            <person name="Bunkerborg J."/>
            <person name="Jin E."/>
            <person name="Buchheim M."/>
            <person name="Magnuson J."/>
        </authorList>
    </citation>
    <scope>NUCLEOTIDE SEQUENCE</scope>
    <source>
        <strain evidence="1">CCAP 19/18</strain>
    </source>
</reference>
<proteinExistence type="predicted"/>
<accession>A0ABQ7H4Y3</accession>
<organism evidence="1 2">
    <name type="scientific">Dunaliella salina</name>
    <name type="common">Green alga</name>
    <name type="synonym">Protococcus salinus</name>
    <dbReference type="NCBI Taxonomy" id="3046"/>
    <lineage>
        <taxon>Eukaryota</taxon>
        <taxon>Viridiplantae</taxon>
        <taxon>Chlorophyta</taxon>
        <taxon>core chlorophytes</taxon>
        <taxon>Chlorophyceae</taxon>
        <taxon>CS clade</taxon>
        <taxon>Chlamydomonadales</taxon>
        <taxon>Dunaliellaceae</taxon>
        <taxon>Dunaliella</taxon>
    </lineage>
</organism>
<gene>
    <name evidence="1" type="ORF">DUNSADRAFT_10354</name>
</gene>
<evidence type="ECO:0000313" key="2">
    <source>
        <dbReference type="Proteomes" id="UP000815325"/>
    </source>
</evidence>
<dbReference type="InterPro" id="IPR029063">
    <property type="entry name" value="SAM-dependent_MTases_sf"/>
</dbReference>
<evidence type="ECO:0000313" key="1">
    <source>
        <dbReference type="EMBL" id="KAF5841917.1"/>
    </source>
</evidence>
<dbReference type="Proteomes" id="UP000815325">
    <property type="component" value="Unassembled WGS sequence"/>
</dbReference>
<comment type="caution">
    <text evidence="1">The sequence shown here is derived from an EMBL/GenBank/DDBJ whole genome shotgun (WGS) entry which is preliminary data.</text>
</comment>